<dbReference type="Pfam" id="PF10926">
    <property type="entry name" value="DUF2800"/>
    <property type="match status" value="1"/>
</dbReference>
<dbReference type="RefSeq" id="WP_268059957.1">
    <property type="nucleotide sequence ID" value="NZ_JAPQFJ010000002.1"/>
</dbReference>
<evidence type="ECO:0000313" key="2">
    <source>
        <dbReference type="EMBL" id="MCY6957584.1"/>
    </source>
</evidence>
<keyword evidence="3" id="KW-1185">Reference proteome</keyword>
<dbReference type="InterPro" id="IPR011604">
    <property type="entry name" value="PDDEXK-like_dom_sf"/>
</dbReference>
<proteinExistence type="predicted"/>
<dbReference type="EMBL" id="JAPQFJ010000002">
    <property type="protein sequence ID" value="MCY6957584.1"/>
    <property type="molecule type" value="Genomic_DNA"/>
</dbReference>
<comment type="caution">
    <text evidence="2">The sequence shown here is derived from an EMBL/GenBank/DDBJ whole genome shotgun (WGS) entry which is preliminary data.</text>
</comment>
<name>A0ABT4D5L9_9CLOT</name>
<evidence type="ECO:0000256" key="1">
    <source>
        <dbReference type="ARBA" id="ARBA00022801"/>
    </source>
</evidence>
<sequence length="382" mass="43364">MSDHAVLSASGAHRWLNCLPSARLELEFVNNESSAAAEGTAAHALCEHKLKKALHMRSKRPVSVYNSDEMEEHSDAYVEFVMEQLELAKQSCTDPLILIEQRLDFSCYVPQGFGTGDCIIIADKKLHIIDFKYGMGVLVDAVDNPQMKLYALGALEIYDSLYDIEEVYMTIFQPRRENVSTWTIRVEDLKDWAEKELKPRAKKAYDGEGEYLPGEWCTFCRAAVKCRARAEEKLKLAQSEFKLPPLLTDSEIEEVLSKLSDLTKWANEIIAYATDAAVNHGKEWHGFKVVEGRSVRKYKDEDAVAEVAKANGYKDIFRQSLITLTEMERLMGKSKFEKILGDLIYKPPGKPTLVPLSDKRPAMNVSNAKNEFNEITEECEYE</sequence>
<dbReference type="InterPro" id="IPR021229">
    <property type="entry name" value="DUF2800"/>
</dbReference>
<dbReference type="Proteomes" id="UP001144612">
    <property type="component" value="Unassembled WGS sequence"/>
</dbReference>
<dbReference type="Gene3D" id="3.90.320.10">
    <property type="match status" value="1"/>
</dbReference>
<keyword evidence="1" id="KW-0378">Hydrolase</keyword>
<reference evidence="2" key="1">
    <citation type="submission" date="2022-12" db="EMBL/GenBank/DDBJ databases">
        <title>Clostridium sp. nov., isolated from industrial wastewater.</title>
        <authorList>
            <person name="Jiayan W."/>
        </authorList>
    </citation>
    <scope>NUCLEOTIDE SEQUENCE</scope>
    <source>
        <strain evidence="2">ZC22-4</strain>
    </source>
</reference>
<protein>
    <submittedName>
        <fullName evidence="2">DUF2800 domain-containing protein</fullName>
    </submittedName>
</protein>
<organism evidence="2 3">
    <name type="scientific">Clostridium brassicae</name>
    <dbReference type="NCBI Taxonomy" id="2999072"/>
    <lineage>
        <taxon>Bacteria</taxon>
        <taxon>Bacillati</taxon>
        <taxon>Bacillota</taxon>
        <taxon>Clostridia</taxon>
        <taxon>Eubacteriales</taxon>
        <taxon>Clostridiaceae</taxon>
        <taxon>Clostridium</taxon>
    </lineage>
</organism>
<evidence type="ECO:0000313" key="3">
    <source>
        <dbReference type="Proteomes" id="UP001144612"/>
    </source>
</evidence>
<accession>A0ABT4D5L9</accession>
<gene>
    <name evidence="2" type="ORF">OW729_03060</name>
</gene>